<dbReference type="AlphaFoldDB" id="A0A8D6PW13"/>
<name>A0A8D6PW13_9EURY</name>
<proteinExistence type="predicted"/>
<organism evidence="2 3">
    <name type="scientific">Methanocaldococcus lauensis</name>
    <dbReference type="NCBI Taxonomy" id="2546128"/>
    <lineage>
        <taxon>Archaea</taxon>
        <taxon>Methanobacteriati</taxon>
        <taxon>Methanobacteriota</taxon>
        <taxon>Methanomada group</taxon>
        <taxon>Methanococci</taxon>
        <taxon>Methanococcales</taxon>
        <taxon>Methanocaldococcaceae</taxon>
        <taxon>Methanocaldococcus</taxon>
    </lineage>
</organism>
<sequence>MPIIKKLFSKRGQISMEIGVIIFASIIMATIASYYYLSGYLDSNPETPGKTVNKTIDALNNVSIRYSNSLKNI</sequence>
<dbReference type="Proteomes" id="UP000679213">
    <property type="component" value="Chromosome I"/>
</dbReference>
<gene>
    <name evidence="2" type="ORF">MLAUSG7_0756</name>
</gene>
<keyword evidence="1" id="KW-1133">Transmembrane helix</keyword>
<dbReference type="EMBL" id="LR792632">
    <property type="protein sequence ID" value="CAB3288497.1"/>
    <property type="molecule type" value="Genomic_DNA"/>
</dbReference>
<reference evidence="2 3" key="1">
    <citation type="submission" date="2020-04" db="EMBL/GenBank/DDBJ databases">
        <authorList>
            <consortium name="Genoscope - CEA"/>
            <person name="William W."/>
        </authorList>
    </citation>
    <scope>NUCLEOTIDE SEQUENCE [LARGE SCALE GENOMIC DNA]</scope>
    <source>
        <strain evidence="2 3">SG7</strain>
    </source>
</reference>
<dbReference type="Pfam" id="PF04021">
    <property type="entry name" value="Class_IIIsignal"/>
    <property type="match status" value="1"/>
</dbReference>
<dbReference type="InterPro" id="IPR007166">
    <property type="entry name" value="Class3_signal_pept_motif"/>
</dbReference>
<keyword evidence="1" id="KW-0472">Membrane</keyword>
<evidence type="ECO:0008006" key="4">
    <source>
        <dbReference type="Google" id="ProtNLM"/>
    </source>
</evidence>
<dbReference type="GeneID" id="65883564"/>
<evidence type="ECO:0000256" key="1">
    <source>
        <dbReference type="SAM" id="Phobius"/>
    </source>
</evidence>
<evidence type="ECO:0000313" key="3">
    <source>
        <dbReference type="Proteomes" id="UP000679213"/>
    </source>
</evidence>
<evidence type="ECO:0000313" key="2">
    <source>
        <dbReference type="EMBL" id="CAB3288497.1"/>
    </source>
</evidence>
<dbReference type="RefSeq" id="WP_214400604.1">
    <property type="nucleotide sequence ID" value="NZ_LR792632.1"/>
</dbReference>
<feature type="transmembrane region" description="Helical" evidence="1">
    <location>
        <begin position="20"/>
        <end position="37"/>
    </location>
</feature>
<keyword evidence="3" id="KW-1185">Reference proteome</keyword>
<dbReference type="KEGG" id="mesg:MLAUSG7_0756"/>
<protein>
    <recommendedName>
        <fullName evidence="4">Class III signal peptide-containing protein</fullName>
    </recommendedName>
</protein>
<keyword evidence="1" id="KW-0812">Transmembrane</keyword>
<accession>A0A8D6PW13</accession>